<sequence>MTNPRQGERGVSRKSLVSREVFLDEPFEERLAARYSSLSDTLQKAADFLKENPVDVATRPLRAVALGSGVSASAYSRLAKALGYESFDVLREEMRSKIGQRVSHFADRAQRLQHDHGEGEESFIRAHLTACQSNLARTAQDFDETLLNRTVEILFQARNVYLVGALGSTGIVEYLAYMGSFCAGNWFMLNRMGASLGSGLADIGRRDVLLVVTKPPFAPGTIKAVELAVKRGCQAIVITDSLACPALKHATIRLVVPTESPHFFSSYVPTMFLAETLMSMFVRRAGSSARRRIAEVEENNRDLCELVAIE</sequence>
<dbReference type="InterPro" id="IPR036388">
    <property type="entry name" value="WH-like_DNA-bd_sf"/>
</dbReference>
<keyword evidence="3" id="KW-0804">Transcription</keyword>
<dbReference type="Proteomes" id="UP000215405">
    <property type="component" value="Unassembled WGS sequence"/>
</dbReference>
<evidence type="ECO:0000256" key="3">
    <source>
        <dbReference type="ARBA" id="ARBA00023163"/>
    </source>
</evidence>
<dbReference type="InterPro" id="IPR046348">
    <property type="entry name" value="SIS_dom_sf"/>
</dbReference>
<feature type="domain" description="HTH rpiR-type" evidence="4">
    <location>
        <begin position="25"/>
        <end position="101"/>
    </location>
</feature>
<dbReference type="Pfam" id="PF01380">
    <property type="entry name" value="SIS"/>
    <property type="match status" value="1"/>
</dbReference>
<gene>
    <name evidence="6" type="ORF">B7H23_08090</name>
</gene>
<feature type="domain" description="SIS" evidence="5">
    <location>
        <begin position="150"/>
        <end position="287"/>
    </location>
</feature>
<dbReference type="PROSITE" id="PS51071">
    <property type="entry name" value="HTH_RPIR"/>
    <property type="match status" value="1"/>
</dbReference>
<dbReference type="InterPro" id="IPR009057">
    <property type="entry name" value="Homeodomain-like_sf"/>
</dbReference>
<dbReference type="EMBL" id="NBYO01000001">
    <property type="protein sequence ID" value="OXT02809.1"/>
    <property type="molecule type" value="Genomic_DNA"/>
</dbReference>
<dbReference type="Gene3D" id="3.40.50.10490">
    <property type="entry name" value="Glucose-6-phosphate isomerase like protein, domain 1"/>
    <property type="match status" value="1"/>
</dbReference>
<keyword evidence="1" id="KW-0805">Transcription regulation</keyword>
<proteinExistence type="predicted"/>
<dbReference type="PROSITE" id="PS51464">
    <property type="entry name" value="SIS"/>
    <property type="match status" value="1"/>
</dbReference>
<dbReference type="AlphaFoldDB" id="A0A231V3Q1"/>
<reference evidence="7" key="1">
    <citation type="journal article" date="2017" name="Int. J. Syst. Evol. Microbiol.">
        <title>Notoacmeibacter marinus gen. nov., sp. nov., isolated from the gut of a limpet and proposal of Notoacmeibacteraceae fam. nov. in the order Rhizobiales of the class Alphaproteobacteria.</title>
        <authorList>
            <person name="Huang Z."/>
            <person name="Guo F."/>
            <person name="Lai Q."/>
        </authorList>
    </citation>
    <scope>NUCLEOTIDE SEQUENCE [LARGE SCALE GENOMIC DNA]</scope>
    <source>
        <strain evidence="7">XMTR2A4</strain>
    </source>
</reference>
<dbReference type="SUPFAM" id="SSF46689">
    <property type="entry name" value="Homeodomain-like"/>
    <property type="match status" value="1"/>
</dbReference>
<dbReference type="CDD" id="cd05013">
    <property type="entry name" value="SIS_RpiR"/>
    <property type="match status" value="1"/>
</dbReference>
<dbReference type="PANTHER" id="PTHR30514">
    <property type="entry name" value="GLUCOKINASE"/>
    <property type="match status" value="1"/>
</dbReference>
<evidence type="ECO:0000259" key="4">
    <source>
        <dbReference type="PROSITE" id="PS51071"/>
    </source>
</evidence>
<dbReference type="InterPro" id="IPR001347">
    <property type="entry name" value="SIS_dom"/>
</dbReference>
<dbReference type="GO" id="GO:1901135">
    <property type="term" value="P:carbohydrate derivative metabolic process"/>
    <property type="evidence" value="ECO:0007669"/>
    <property type="project" value="InterPro"/>
</dbReference>
<evidence type="ECO:0000256" key="1">
    <source>
        <dbReference type="ARBA" id="ARBA00023015"/>
    </source>
</evidence>
<organism evidence="6 7">
    <name type="scientific">Notoacmeibacter marinus</name>
    <dbReference type="NCBI Taxonomy" id="1876515"/>
    <lineage>
        <taxon>Bacteria</taxon>
        <taxon>Pseudomonadati</taxon>
        <taxon>Pseudomonadota</taxon>
        <taxon>Alphaproteobacteria</taxon>
        <taxon>Hyphomicrobiales</taxon>
        <taxon>Notoacmeibacteraceae</taxon>
        <taxon>Notoacmeibacter</taxon>
    </lineage>
</organism>
<accession>A0A231V3Q1</accession>
<dbReference type="SUPFAM" id="SSF53697">
    <property type="entry name" value="SIS domain"/>
    <property type="match status" value="1"/>
</dbReference>
<evidence type="ECO:0000313" key="6">
    <source>
        <dbReference type="EMBL" id="OXT02809.1"/>
    </source>
</evidence>
<dbReference type="GO" id="GO:0003700">
    <property type="term" value="F:DNA-binding transcription factor activity"/>
    <property type="evidence" value="ECO:0007669"/>
    <property type="project" value="InterPro"/>
</dbReference>
<dbReference type="Gene3D" id="1.10.10.10">
    <property type="entry name" value="Winged helix-like DNA-binding domain superfamily/Winged helix DNA-binding domain"/>
    <property type="match status" value="1"/>
</dbReference>
<dbReference type="Pfam" id="PF01418">
    <property type="entry name" value="HTH_6"/>
    <property type="match status" value="1"/>
</dbReference>
<evidence type="ECO:0000259" key="5">
    <source>
        <dbReference type="PROSITE" id="PS51464"/>
    </source>
</evidence>
<keyword evidence="7" id="KW-1185">Reference proteome</keyword>
<dbReference type="InterPro" id="IPR035472">
    <property type="entry name" value="RpiR-like_SIS"/>
</dbReference>
<evidence type="ECO:0008006" key="8">
    <source>
        <dbReference type="Google" id="ProtNLM"/>
    </source>
</evidence>
<dbReference type="InterPro" id="IPR047640">
    <property type="entry name" value="RpiR-like"/>
</dbReference>
<name>A0A231V3Q1_9HYPH</name>
<dbReference type="PANTHER" id="PTHR30514:SF18">
    <property type="entry name" value="RPIR-FAMILY TRANSCRIPTIONAL REGULATOR"/>
    <property type="match status" value="1"/>
</dbReference>
<evidence type="ECO:0000313" key="7">
    <source>
        <dbReference type="Proteomes" id="UP000215405"/>
    </source>
</evidence>
<dbReference type="GO" id="GO:0097367">
    <property type="term" value="F:carbohydrate derivative binding"/>
    <property type="evidence" value="ECO:0007669"/>
    <property type="project" value="InterPro"/>
</dbReference>
<dbReference type="InterPro" id="IPR000281">
    <property type="entry name" value="HTH_RpiR"/>
</dbReference>
<dbReference type="GO" id="GO:0003677">
    <property type="term" value="F:DNA binding"/>
    <property type="evidence" value="ECO:0007669"/>
    <property type="project" value="UniProtKB-KW"/>
</dbReference>
<keyword evidence="2" id="KW-0238">DNA-binding</keyword>
<comment type="caution">
    <text evidence="6">The sequence shown here is derived from an EMBL/GenBank/DDBJ whole genome shotgun (WGS) entry which is preliminary data.</text>
</comment>
<evidence type="ECO:0000256" key="2">
    <source>
        <dbReference type="ARBA" id="ARBA00023125"/>
    </source>
</evidence>
<protein>
    <recommendedName>
        <fullName evidence="8">MurR/RpiR family transcriptional regulator</fullName>
    </recommendedName>
</protein>